<reference evidence="1 2" key="3">
    <citation type="journal article" date="2022" name="Microbiol. Spectr.">
        <title>Folding features and dynamics of 3D genome architecture in plant fungal pathogens.</title>
        <authorList>
            <person name="Xia C."/>
        </authorList>
    </citation>
    <scope>NUCLEOTIDE SEQUENCE [LARGE SCALE GENOMIC DNA]</scope>
    <source>
        <strain evidence="1 2">93-210</strain>
    </source>
</reference>
<reference evidence="2" key="1">
    <citation type="journal article" date="2018" name="BMC Genomics">
        <title>Genomic insights into host adaptation between the wheat stripe rust pathogen (Puccinia striiformis f. sp. tritici) and the barley stripe rust pathogen (Puccinia striiformis f. sp. hordei).</title>
        <authorList>
            <person name="Xia C."/>
            <person name="Wang M."/>
            <person name="Yin C."/>
            <person name="Cornejo O.E."/>
            <person name="Hulbert S.H."/>
            <person name="Chen X."/>
        </authorList>
    </citation>
    <scope>NUCLEOTIDE SEQUENCE [LARGE SCALE GENOMIC DNA]</scope>
    <source>
        <strain evidence="2">93-210</strain>
    </source>
</reference>
<comment type="caution">
    <text evidence="1">The sequence shown here is derived from an EMBL/GenBank/DDBJ whole genome shotgun (WGS) entry which is preliminary data.</text>
</comment>
<gene>
    <name evidence="1" type="ORF">MJO28_003917</name>
</gene>
<dbReference type="EMBL" id="CM045868">
    <property type="protein sequence ID" value="KAI7956822.1"/>
    <property type="molecule type" value="Genomic_DNA"/>
</dbReference>
<evidence type="ECO:0000313" key="1">
    <source>
        <dbReference type="EMBL" id="KAI7956822.1"/>
    </source>
</evidence>
<reference evidence="2" key="2">
    <citation type="journal article" date="2018" name="Mol. Plant Microbe Interact.">
        <title>Genome sequence resources for the wheat stripe rust pathogen (Puccinia striiformis f. sp. tritici) and the barley stripe rust pathogen (Puccinia striiformis f. sp. hordei).</title>
        <authorList>
            <person name="Xia C."/>
            <person name="Wang M."/>
            <person name="Yin C."/>
            <person name="Cornejo O.E."/>
            <person name="Hulbert S.H."/>
            <person name="Chen X."/>
        </authorList>
    </citation>
    <scope>NUCLEOTIDE SEQUENCE [LARGE SCALE GENOMIC DNA]</scope>
    <source>
        <strain evidence="2">93-210</strain>
    </source>
</reference>
<protein>
    <submittedName>
        <fullName evidence="1">Uncharacterized protein</fullName>
    </submittedName>
</protein>
<accession>A0ACC0EMK1</accession>
<name>A0ACC0EMK1_9BASI</name>
<organism evidence="1 2">
    <name type="scientific">Puccinia striiformis f. sp. tritici</name>
    <dbReference type="NCBI Taxonomy" id="168172"/>
    <lineage>
        <taxon>Eukaryota</taxon>
        <taxon>Fungi</taxon>
        <taxon>Dikarya</taxon>
        <taxon>Basidiomycota</taxon>
        <taxon>Pucciniomycotina</taxon>
        <taxon>Pucciniomycetes</taxon>
        <taxon>Pucciniales</taxon>
        <taxon>Pucciniaceae</taxon>
        <taxon>Puccinia</taxon>
    </lineage>
</organism>
<evidence type="ECO:0000313" key="2">
    <source>
        <dbReference type="Proteomes" id="UP001060170"/>
    </source>
</evidence>
<proteinExistence type="predicted"/>
<dbReference type="Proteomes" id="UP001060170">
    <property type="component" value="Chromosome 4"/>
</dbReference>
<sequence length="373" mass="40851">MSTDRSDFQYGTAKGEAWNLPNDGFICTAATQFDSDEDLPVPLDELVRRLEAEEKGRALGVTKLKDPQWVPAGPSSHSNIWPAANPFSPQEARADVTPTLEERASSSNHPVQHAVNYSPYLLHQLEDITNQPGATYFSGDAYQMAADMLYSGPPLGAEDHIGNAGLSADFLSTWSVSPPNTALPTPPAEQAFLGKPDLMGRAIDIINRRAIFGSHFEFLIGTKNLEIIGTRKESSMLSQSQSGSHQAGGLNCGVSQGNDMREQEAFNPNFQSNPSTHTDDQAQGRSYQEYNMIDLPATGNQSSDIPLQETQSYGQLHLGFNDYENYELRNQFPASTQPQWQATSNDIPPVSYNGVPSWNLDPSLLVSMPPNEM</sequence>
<keyword evidence="2" id="KW-1185">Reference proteome</keyword>